<keyword evidence="2" id="KW-0812">Transmembrane</keyword>
<dbReference type="EMBL" id="OVEO01000016">
    <property type="protein sequence ID" value="SPR00986.1"/>
    <property type="molecule type" value="Genomic_DNA"/>
</dbReference>
<dbReference type="Proteomes" id="UP000290189">
    <property type="component" value="Unassembled WGS sequence"/>
</dbReference>
<evidence type="ECO:0000313" key="3">
    <source>
        <dbReference type="EMBL" id="SPR00986.1"/>
    </source>
</evidence>
<sequence length="699" mass="77808">MLDVHRIKVGAGPVPEPDPDDGPSANRSMPNYTAEPDPNDLVYADERTVGPYWTLATVVVLLIAANAAYWIEVVLAVLLGRAYDTTIPTTSRTWSRVLIILFVLYRTAAIRFRRLQTSTRIYQDRLVLRFADGHIVSVFTQDIVRIRQEGSTLRVETRVVVGIRSNGRKTIWKISSKASEALARNQPHNVRVYTGDIHRVMQAMMNAWDIVFDKRYSLRPQDILPKPAFPRRRLALPAQSGSPPIVLRRFVMICLALITSHYLLVVVRQLLGLYVGAAATSTECVLQGTAVNGTCTTTFFEYYDLFIGAFVVTFIVNQCWAHVAQQVDLFNDRIRVQTRSGLFINVLLRDIRYIRFCRPDPLVAPGALTVYTTQYHTCRQGPRDLHATLTVVRGNEGYAPVGCAPHRLLRLLDGAFHPLILLSKDDLALLEATLTDLRRTTCTAMGDYEQEMARVQAEEAALRKVNKVFRLKRPRRPELPAFIYEYVRPSRVLNDDTWLELRTIFDGYKTDVRNGVHRARHVLASLQAALTGRALDDRTSEQAHADDIRIVNAHELIEVHAGSAPVPVQASPAFAMAPFLVASQAATPAYVLVPAPVVIVDPQQQQQADPPQAAHVHPVPGQPGKDRAEDASSRHSGSGKSRSRVAPEEARNEDGELPQMDPPSRKLPALRAWGAPLKGKPSKYAAAHADPDQDASDDS</sequence>
<gene>
    <name evidence="3" type="ORF">PLBR_LOCUS8201</name>
</gene>
<proteinExistence type="predicted"/>
<protein>
    <submittedName>
        <fullName evidence="3">Uncharacterized protein</fullName>
    </submittedName>
</protein>
<feature type="compositionally biased region" description="Basic and acidic residues" evidence="1">
    <location>
        <begin position="645"/>
        <end position="654"/>
    </location>
</feature>
<evidence type="ECO:0000313" key="4">
    <source>
        <dbReference type="Proteomes" id="UP000290189"/>
    </source>
</evidence>
<name>A0A3P3YLA8_PLABS</name>
<feature type="transmembrane region" description="Helical" evidence="2">
    <location>
        <begin position="93"/>
        <end position="112"/>
    </location>
</feature>
<feature type="transmembrane region" description="Helical" evidence="2">
    <location>
        <begin position="52"/>
        <end position="71"/>
    </location>
</feature>
<geneLocation type="mitochondrion" evidence="3"/>
<accession>A0A3P3YLA8</accession>
<keyword evidence="2" id="KW-0472">Membrane</keyword>
<keyword evidence="2" id="KW-1133">Transmembrane helix</keyword>
<feature type="region of interest" description="Disordered" evidence="1">
    <location>
        <begin position="1"/>
        <end position="40"/>
    </location>
</feature>
<reference evidence="3 4" key="1">
    <citation type="submission" date="2018-03" db="EMBL/GenBank/DDBJ databases">
        <authorList>
            <person name="Fogelqvist J."/>
        </authorList>
    </citation>
    <scope>NUCLEOTIDE SEQUENCE [LARGE SCALE GENOMIC DNA]</scope>
</reference>
<keyword evidence="3" id="KW-0496">Mitochondrion</keyword>
<organism evidence="3 4">
    <name type="scientific">Plasmodiophora brassicae</name>
    <name type="common">Clubroot disease agent</name>
    <dbReference type="NCBI Taxonomy" id="37360"/>
    <lineage>
        <taxon>Eukaryota</taxon>
        <taxon>Sar</taxon>
        <taxon>Rhizaria</taxon>
        <taxon>Endomyxa</taxon>
        <taxon>Phytomyxea</taxon>
        <taxon>Plasmodiophorida</taxon>
        <taxon>Plasmodiophoridae</taxon>
        <taxon>Plasmodiophora</taxon>
    </lineage>
</organism>
<feature type="compositionally biased region" description="Basic and acidic residues" evidence="1">
    <location>
        <begin position="624"/>
        <end position="633"/>
    </location>
</feature>
<feature type="compositionally biased region" description="Low complexity" evidence="1">
    <location>
        <begin position="603"/>
        <end position="619"/>
    </location>
</feature>
<evidence type="ECO:0000256" key="1">
    <source>
        <dbReference type="SAM" id="MobiDB-lite"/>
    </source>
</evidence>
<dbReference type="AlphaFoldDB" id="A0A3P3YLA8"/>
<feature type="region of interest" description="Disordered" evidence="1">
    <location>
        <begin position="603"/>
        <end position="699"/>
    </location>
</feature>
<evidence type="ECO:0000256" key="2">
    <source>
        <dbReference type="SAM" id="Phobius"/>
    </source>
</evidence>